<organism evidence="1">
    <name type="scientific">marine sediment metagenome</name>
    <dbReference type="NCBI Taxonomy" id="412755"/>
    <lineage>
        <taxon>unclassified sequences</taxon>
        <taxon>metagenomes</taxon>
        <taxon>ecological metagenomes</taxon>
    </lineage>
</organism>
<dbReference type="EMBL" id="BARS01044528">
    <property type="protein sequence ID" value="GAG37139.1"/>
    <property type="molecule type" value="Genomic_DNA"/>
</dbReference>
<proteinExistence type="predicted"/>
<protein>
    <submittedName>
        <fullName evidence="1">Uncharacterized protein</fullName>
    </submittedName>
</protein>
<sequence>MEAGNVVRIIGRLRAWLGKVYVEPEITTKITAEGLLVHRAEQYLQRARMGVADMDKCADIMISLKKLVGL</sequence>
<evidence type="ECO:0000313" key="1">
    <source>
        <dbReference type="EMBL" id="GAG37139.1"/>
    </source>
</evidence>
<accession>X0X1Q0</accession>
<feature type="non-terminal residue" evidence="1">
    <location>
        <position position="70"/>
    </location>
</feature>
<dbReference type="AlphaFoldDB" id="X0X1Q0"/>
<comment type="caution">
    <text evidence="1">The sequence shown here is derived from an EMBL/GenBank/DDBJ whole genome shotgun (WGS) entry which is preliminary data.</text>
</comment>
<reference evidence="1" key="1">
    <citation type="journal article" date="2014" name="Front. Microbiol.">
        <title>High frequency of phylogenetically diverse reductive dehalogenase-homologous genes in deep subseafloor sedimentary metagenomes.</title>
        <authorList>
            <person name="Kawai M."/>
            <person name="Futagami T."/>
            <person name="Toyoda A."/>
            <person name="Takaki Y."/>
            <person name="Nishi S."/>
            <person name="Hori S."/>
            <person name="Arai W."/>
            <person name="Tsubouchi T."/>
            <person name="Morono Y."/>
            <person name="Uchiyama I."/>
            <person name="Ito T."/>
            <person name="Fujiyama A."/>
            <person name="Inagaki F."/>
            <person name="Takami H."/>
        </authorList>
    </citation>
    <scope>NUCLEOTIDE SEQUENCE</scope>
    <source>
        <strain evidence="1">Expedition CK06-06</strain>
    </source>
</reference>
<name>X0X1Q0_9ZZZZ</name>
<gene>
    <name evidence="1" type="ORF">S01H1_67255</name>
</gene>